<dbReference type="OrthoDB" id="5295185at2"/>
<proteinExistence type="inferred from homology"/>
<evidence type="ECO:0000256" key="1">
    <source>
        <dbReference type="ARBA" id="ARBA00010554"/>
    </source>
</evidence>
<sequence length="110" mass="11780">MTEGSCLRIYLTESDRIDGRPATEAILELCRDSGLRGVSVLRGIEGLGGHGVHSASFLSLSSDLPILVEAIDTTDAINSALEQMKSHLGQCMVATWPVSLMRYGDDDGND</sequence>
<dbReference type="InterPro" id="IPR011322">
    <property type="entry name" value="N-reg_PII-like_a/b"/>
</dbReference>
<dbReference type="AlphaFoldDB" id="A0A2K8L1F1"/>
<organism evidence="2 3">
    <name type="scientific">Mariprofundus ferrinatatus</name>
    <dbReference type="NCBI Taxonomy" id="1921087"/>
    <lineage>
        <taxon>Bacteria</taxon>
        <taxon>Pseudomonadati</taxon>
        <taxon>Pseudomonadota</taxon>
        <taxon>Candidatius Mariprofundia</taxon>
        <taxon>Mariprofundales</taxon>
        <taxon>Mariprofundaceae</taxon>
        <taxon>Mariprofundus</taxon>
    </lineage>
</organism>
<accession>A0A2K8L1F1</accession>
<gene>
    <name evidence="2" type="ORF">Ga0123462_0252</name>
</gene>
<dbReference type="Proteomes" id="UP000231637">
    <property type="component" value="Chromosome"/>
</dbReference>
<dbReference type="Gene3D" id="3.30.70.120">
    <property type="match status" value="1"/>
</dbReference>
<dbReference type="Pfam" id="PF02641">
    <property type="entry name" value="DUF190"/>
    <property type="match status" value="1"/>
</dbReference>
<comment type="similarity">
    <text evidence="1">Belongs to the UPF0166 family.</text>
</comment>
<evidence type="ECO:0000313" key="2">
    <source>
        <dbReference type="EMBL" id="ATX81128.1"/>
    </source>
</evidence>
<name>A0A2K8L1F1_9PROT</name>
<reference evidence="2 3" key="1">
    <citation type="submission" date="2016-12" db="EMBL/GenBank/DDBJ databases">
        <title>Isolation and genomic insights into novel planktonic Zetaproteobacteria from stratified waters of the Chesapeake Bay.</title>
        <authorList>
            <person name="McAllister S.M."/>
            <person name="Kato S."/>
            <person name="Chan C.S."/>
            <person name="Chiu B.K."/>
            <person name="Field E.K."/>
        </authorList>
    </citation>
    <scope>NUCLEOTIDE SEQUENCE [LARGE SCALE GENOMIC DNA]</scope>
    <source>
        <strain evidence="2 3">CP-8</strain>
    </source>
</reference>
<dbReference type="PANTHER" id="PTHR35983">
    <property type="entry name" value="UPF0166 PROTEIN TM_0021"/>
    <property type="match status" value="1"/>
</dbReference>
<keyword evidence="3" id="KW-1185">Reference proteome</keyword>
<dbReference type="PANTHER" id="PTHR35983:SF1">
    <property type="entry name" value="UPF0166 PROTEIN TM_0021"/>
    <property type="match status" value="1"/>
</dbReference>
<dbReference type="EMBL" id="CP018800">
    <property type="protein sequence ID" value="ATX81128.1"/>
    <property type="molecule type" value="Genomic_DNA"/>
</dbReference>
<dbReference type="SUPFAM" id="SSF54913">
    <property type="entry name" value="GlnB-like"/>
    <property type="match status" value="1"/>
</dbReference>
<dbReference type="InterPro" id="IPR003793">
    <property type="entry name" value="UPF0166"/>
</dbReference>
<dbReference type="InterPro" id="IPR015867">
    <property type="entry name" value="N-reg_PII/ATP_PRibTrfase_C"/>
</dbReference>
<protein>
    <submittedName>
        <fullName evidence="2">Uncharacterized protein</fullName>
    </submittedName>
</protein>
<dbReference type="KEGG" id="mfn:Ga0123462_0252"/>
<evidence type="ECO:0000313" key="3">
    <source>
        <dbReference type="Proteomes" id="UP000231637"/>
    </source>
</evidence>
<dbReference type="RefSeq" id="WP_100264641.1">
    <property type="nucleotide sequence ID" value="NZ_CP018800.1"/>
</dbReference>